<proteinExistence type="predicted"/>
<dbReference type="AlphaFoldDB" id="A0A1I2RHV9"/>
<evidence type="ECO:0000256" key="1">
    <source>
        <dbReference type="SAM" id="Phobius"/>
    </source>
</evidence>
<feature type="transmembrane region" description="Helical" evidence="1">
    <location>
        <begin position="91"/>
        <end position="110"/>
    </location>
</feature>
<dbReference type="EMBL" id="FOOG01000039">
    <property type="protein sequence ID" value="SFG38207.1"/>
    <property type="molecule type" value="Genomic_DNA"/>
</dbReference>
<feature type="transmembrane region" description="Helical" evidence="1">
    <location>
        <begin position="43"/>
        <end position="66"/>
    </location>
</feature>
<keyword evidence="3" id="KW-1185">Reference proteome</keyword>
<protein>
    <recommendedName>
        <fullName evidence="4">DUF2975 domain-containing protein</fullName>
    </recommendedName>
</protein>
<evidence type="ECO:0000313" key="3">
    <source>
        <dbReference type="Proteomes" id="UP000198897"/>
    </source>
</evidence>
<keyword evidence="1" id="KW-0812">Transmembrane</keyword>
<dbReference type="Pfam" id="PF11188">
    <property type="entry name" value="DUF2975"/>
    <property type="match status" value="1"/>
</dbReference>
<feature type="transmembrane region" description="Helical" evidence="1">
    <location>
        <begin position="116"/>
        <end position="140"/>
    </location>
</feature>
<gene>
    <name evidence="2" type="ORF">SAMN05216353_1391</name>
</gene>
<evidence type="ECO:0000313" key="2">
    <source>
        <dbReference type="EMBL" id="SFG38207.1"/>
    </source>
</evidence>
<keyword evidence="1" id="KW-1133">Transmembrane helix</keyword>
<reference evidence="3" key="1">
    <citation type="submission" date="2016-10" db="EMBL/GenBank/DDBJ databases">
        <authorList>
            <person name="Varghese N."/>
            <person name="Submissions S."/>
        </authorList>
    </citation>
    <scope>NUCLEOTIDE SEQUENCE [LARGE SCALE GENOMIC DNA]</scope>
    <source>
        <strain evidence="3">FP5</strain>
    </source>
</reference>
<accession>A0A1I2RHV9</accession>
<dbReference type="Proteomes" id="UP000198897">
    <property type="component" value="Unassembled WGS sequence"/>
</dbReference>
<organism evidence="2 3">
    <name type="scientific">Halobacillus alkaliphilus</name>
    <dbReference type="NCBI Taxonomy" id="396056"/>
    <lineage>
        <taxon>Bacteria</taxon>
        <taxon>Bacillati</taxon>
        <taxon>Bacillota</taxon>
        <taxon>Bacilli</taxon>
        <taxon>Bacillales</taxon>
        <taxon>Bacillaceae</taxon>
        <taxon>Halobacillus</taxon>
    </lineage>
</organism>
<dbReference type="RefSeq" id="WP_089753641.1">
    <property type="nucleotide sequence ID" value="NZ_FOOG01000039.1"/>
</dbReference>
<feature type="transmembrane region" description="Helical" evidence="1">
    <location>
        <begin position="7"/>
        <end position="31"/>
    </location>
</feature>
<dbReference type="InterPro" id="IPR021354">
    <property type="entry name" value="DUF2975"/>
</dbReference>
<keyword evidence="1" id="KW-0472">Membrane</keyword>
<name>A0A1I2RHV9_9BACI</name>
<dbReference type="OrthoDB" id="1100174at2"/>
<evidence type="ECO:0008006" key="4">
    <source>
        <dbReference type="Google" id="ProtNLM"/>
    </source>
</evidence>
<sequence>MNQGSTLFLKISVFLIGLPVLALCIFALPSIAKEASNTEYAAFIYPVLAAMYIAVIPFFIALYQALKLLSFIDKDHAFSNSSVKALKKIKFSAVTISVLYMAAMPFFYLIGELDDAPGVIVIGLVIVFASLVIAVFTAVLQKLLNNAIAIKSENDLTV</sequence>